<dbReference type="Proteomes" id="UP000218238">
    <property type="component" value="Unassembled WGS sequence"/>
</dbReference>
<dbReference type="OrthoDB" id="396512at2"/>
<dbReference type="InterPro" id="IPR001173">
    <property type="entry name" value="Glyco_trans_2-like"/>
</dbReference>
<dbReference type="RefSeq" id="WP_095722478.1">
    <property type="nucleotide sequence ID" value="NZ_NTFS01000158.1"/>
</dbReference>
<dbReference type="EMBL" id="NTFS01000158">
    <property type="protein sequence ID" value="PAX53243.1"/>
    <property type="molecule type" value="Genomic_DNA"/>
</dbReference>
<keyword evidence="2" id="KW-0808">Transferase</keyword>
<evidence type="ECO:0000259" key="1">
    <source>
        <dbReference type="Pfam" id="PF00535"/>
    </source>
</evidence>
<dbReference type="InterPro" id="IPR029044">
    <property type="entry name" value="Nucleotide-diphossugar_trans"/>
</dbReference>
<dbReference type="SUPFAM" id="SSF53448">
    <property type="entry name" value="Nucleotide-diphospho-sugar transferases"/>
    <property type="match status" value="1"/>
</dbReference>
<dbReference type="AlphaFoldDB" id="A0A2A2THM8"/>
<dbReference type="Pfam" id="PF00535">
    <property type="entry name" value="Glycos_transf_2"/>
    <property type="match status" value="1"/>
</dbReference>
<organism evidence="2 3">
    <name type="scientific">Brunnivagina elsteri CCALA 953</name>
    <dbReference type="NCBI Taxonomy" id="987040"/>
    <lineage>
        <taxon>Bacteria</taxon>
        <taxon>Bacillati</taxon>
        <taxon>Cyanobacteriota</taxon>
        <taxon>Cyanophyceae</taxon>
        <taxon>Nostocales</taxon>
        <taxon>Calotrichaceae</taxon>
        <taxon>Brunnivagina</taxon>
    </lineage>
</organism>
<comment type="caution">
    <text evidence="2">The sequence shown here is derived from an EMBL/GenBank/DDBJ whole genome shotgun (WGS) entry which is preliminary data.</text>
</comment>
<name>A0A2A2THM8_9CYAN</name>
<dbReference type="PANTHER" id="PTHR22916">
    <property type="entry name" value="GLYCOSYLTRANSFERASE"/>
    <property type="match status" value="1"/>
</dbReference>
<evidence type="ECO:0000313" key="2">
    <source>
        <dbReference type="EMBL" id="PAX53243.1"/>
    </source>
</evidence>
<dbReference type="PANTHER" id="PTHR22916:SF3">
    <property type="entry name" value="UDP-GLCNAC:BETAGAL BETA-1,3-N-ACETYLGLUCOSAMINYLTRANSFERASE-LIKE PROTEIN 1"/>
    <property type="match status" value="1"/>
</dbReference>
<gene>
    <name evidence="2" type="ORF">CK510_15050</name>
</gene>
<proteinExistence type="predicted"/>
<accession>A0A2A2THM8</accession>
<feature type="domain" description="Glycosyltransferase 2-like" evidence="1">
    <location>
        <begin position="4"/>
        <end position="116"/>
    </location>
</feature>
<dbReference type="Gene3D" id="3.90.550.10">
    <property type="entry name" value="Spore Coat Polysaccharide Biosynthesis Protein SpsA, Chain A"/>
    <property type="match status" value="1"/>
</dbReference>
<dbReference type="GO" id="GO:0016758">
    <property type="term" value="F:hexosyltransferase activity"/>
    <property type="evidence" value="ECO:0007669"/>
    <property type="project" value="UniProtKB-ARBA"/>
</dbReference>
<dbReference type="CDD" id="cd06433">
    <property type="entry name" value="GT_2_WfgS_like"/>
    <property type="match status" value="1"/>
</dbReference>
<sequence length="282" mass="32680">MKISIITPTFNSEKTIEKTILSVIQQTHKFPIEYILIDGYSTDRTCEIINKYSDYIDVFISEPDNGAYDAMNKGISLASGDIIGIINSDDWYNSDIIKIVEETFISHHQIDVIYSPITNYYKGEYVATFFPGDIDKLPIRFTLNHPSCFIKKSAYELVGLYNTYFHIAADYDLILRLFLVNCNFHYIDTPLAAYSLNGMSSSTNPLTRVKLIYECWKISQQTNTCFYKSLIWQRNKAYLAWIFNEIFALPARYFLNPLNARKLKTVITKYINKPVANDFGKW</sequence>
<keyword evidence="3" id="KW-1185">Reference proteome</keyword>
<evidence type="ECO:0000313" key="3">
    <source>
        <dbReference type="Proteomes" id="UP000218238"/>
    </source>
</evidence>
<reference evidence="2 3" key="1">
    <citation type="submission" date="2017-08" db="EMBL/GenBank/DDBJ databases">
        <title>Draft genome sequence of filamentous cyanobacterium Calothrix elsteri CCALA 953.</title>
        <authorList>
            <person name="Gagunashvili A.N."/>
            <person name="Elster J."/>
            <person name="Andresson O.S."/>
        </authorList>
    </citation>
    <scope>NUCLEOTIDE SEQUENCE [LARGE SCALE GENOMIC DNA]</scope>
    <source>
        <strain evidence="2 3">CCALA 953</strain>
    </source>
</reference>
<protein>
    <submittedName>
        <fullName evidence="2">Glycosyl transferase</fullName>
    </submittedName>
</protein>